<evidence type="ECO:0000313" key="1">
    <source>
        <dbReference type="EMBL" id="MCQ8279633.1"/>
    </source>
</evidence>
<accession>A0ABT1WCV1</accession>
<reference evidence="1 2" key="1">
    <citation type="submission" date="2022-06" db="EMBL/GenBank/DDBJ databases">
        <title>Endosaccharibacter gen. nov., sp. nov., endophytic bacteria isolated from sugarcane.</title>
        <authorList>
            <person name="Pitiwittayakul N."/>
            <person name="Yukphan P."/>
            <person name="Charoenyingcharoen P."/>
            <person name="Tanasupawat S."/>
        </authorList>
    </citation>
    <scope>NUCLEOTIDE SEQUENCE [LARGE SCALE GENOMIC DNA]</scope>
    <source>
        <strain evidence="1 2">KSS8</strain>
    </source>
</reference>
<dbReference type="InterPro" id="IPR010626">
    <property type="entry name" value="DUF1217"/>
</dbReference>
<dbReference type="InterPro" id="IPR023157">
    <property type="entry name" value="AGR-C-984p-like_sf"/>
</dbReference>
<comment type="caution">
    <text evidence="1">The sequence shown here is derived from an EMBL/GenBank/DDBJ whole genome shotgun (WGS) entry which is preliminary data.</text>
</comment>
<dbReference type="SUPFAM" id="SSF158837">
    <property type="entry name" value="AGR C 984p-like"/>
    <property type="match status" value="1"/>
</dbReference>
<keyword evidence="2" id="KW-1185">Reference proteome</keyword>
<sequence>MSGVSSALAISVYLTASKNEQAQVAKYVKSDPVTQGTVSAFENSAATLGSSQAILANYKALQVLTGAYNMSGQINSRAILSDLMTQSADSTTSLVQQSANTDYLHFARATQNRSTDTVALGGAGFTTGGASASTLTVQNLAWISSKTPTAASPAIQWSFVTNDGSAGSSIAAALNAASQAAGGPGGYSINASGIVSNTAGGPAVTTSTDANGNTTYSLPITKDSSGNVVKSVDVVSVKVAAGGTPAASTAQAKALTGALVNAGFDASLSPSNTLSVTAPATVGVQSLANSVPMPIATATASTVDPGGRLMLGNAGKTLVAGQILMDGNNVIGTVKSVDMFGTVTMTATPTTQIAAGDTISLATGLSLSNINSTMTAGSASAAGSKTLSLGAAGLGLQPGQVISSGGTAVGTVGSVDSRGNVTLLAPSTAAVAQGSVLSVSPAVGGVITPALSDASNVASIVSSYETNAYESSMGQQYPGLDDALYYTRTMGSITSITQLMSNARLLKVVTTSLGMGNYFGSLDYTQQVAILTNKINIAQMTSPDGIKKTSLQYLISEAANTVTTPTGIAALYSPDGGLSSQDLFGLTNGIQPSSTTMTNSSDPVLSLFT</sequence>
<name>A0ABT1WCV1_9PROT</name>
<proteinExistence type="predicted"/>
<dbReference type="Pfam" id="PF06748">
    <property type="entry name" value="DUF1217"/>
    <property type="match status" value="1"/>
</dbReference>
<dbReference type="Gene3D" id="1.10.3700.10">
    <property type="entry name" value="AGR C 984p-like"/>
    <property type="match status" value="2"/>
</dbReference>
<dbReference type="EMBL" id="JAMSKV010000014">
    <property type="protein sequence ID" value="MCQ8279633.1"/>
    <property type="molecule type" value="Genomic_DNA"/>
</dbReference>
<gene>
    <name evidence="1" type="ORF">NFI95_14405</name>
</gene>
<dbReference type="RefSeq" id="WP_422865122.1">
    <property type="nucleotide sequence ID" value="NZ_JAMSKV010000014.1"/>
</dbReference>
<organism evidence="1 2">
    <name type="scientific">Endosaccharibacter trunci</name>
    <dbReference type="NCBI Taxonomy" id="2812733"/>
    <lineage>
        <taxon>Bacteria</taxon>
        <taxon>Pseudomonadati</taxon>
        <taxon>Pseudomonadota</taxon>
        <taxon>Alphaproteobacteria</taxon>
        <taxon>Acetobacterales</taxon>
        <taxon>Acetobacteraceae</taxon>
        <taxon>Endosaccharibacter</taxon>
    </lineage>
</organism>
<evidence type="ECO:0000313" key="2">
    <source>
        <dbReference type="Proteomes" id="UP001524587"/>
    </source>
</evidence>
<protein>
    <submittedName>
        <fullName evidence="1">DUF1217 domain-containing protein</fullName>
    </submittedName>
</protein>
<dbReference type="Proteomes" id="UP001524587">
    <property type="component" value="Unassembled WGS sequence"/>
</dbReference>